<dbReference type="InterPro" id="IPR018060">
    <property type="entry name" value="HTH_AraC"/>
</dbReference>
<dbReference type="InterPro" id="IPR011051">
    <property type="entry name" value="RmlC_Cupin_sf"/>
</dbReference>
<name>A0A2T3QN58_PHODM</name>
<dbReference type="Pfam" id="PF12833">
    <property type="entry name" value="HTH_18"/>
    <property type="match status" value="1"/>
</dbReference>
<dbReference type="GO" id="GO:0043565">
    <property type="term" value="F:sequence-specific DNA binding"/>
    <property type="evidence" value="ECO:0007669"/>
    <property type="project" value="InterPro"/>
</dbReference>
<organism evidence="5 6">
    <name type="scientific">Photobacterium damselae</name>
    <dbReference type="NCBI Taxonomy" id="38293"/>
    <lineage>
        <taxon>Bacteria</taxon>
        <taxon>Pseudomonadati</taxon>
        <taxon>Pseudomonadota</taxon>
        <taxon>Gammaproteobacteria</taxon>
        <taxon>Vibrionales</taxon>
        <taxon>Vibrionaceae</taxon>
        <taxon>Photobacterium</taxon>
    </lineage>
</organism>
<proteinExistence type="predicted"/>
<evidence type="ECO:0000313" key="6">
    <source>
        <dbReference type="Proteomes" id="UP000251647"/>
    </source>
</evidence>
<dbReference type="SUPFAM" id="SSF51182">
    <property type="entry name" value="RmlC-like cupins"/>
    <property type="match status" value="1"/>
</dbReference>
<dbReference type="InterPro" id="IPR018062">
    <property type="entry name" value="HTH_AraC-typ_CS"/>
</dbReference>
<keyword evidence="1" id="KW-0678">Repressor</keyword>
<gene>
    <name evidence="5" type="primary">ripA_2</name>
    <name evidence="5" type="ORF">NCTC11647_03500</name>
</gene>
<dbReference type="PANTHER" id="PTHR11019">
    <property type="entry name" value="HTH-TYPE TRANSCRIPTIONAL REGULATOR NIMR"/>
    <property type="match status" value="1"/>
</dbReference>
<evidence type="ECO:0000256" key="1">
    <source>
        <dbReference type="ARBA" id="ARBA00022491"/>
    </source>
</evidence>
<reference evidence="5 6" key="1">
    <citation type="submission" date="2018-06" db="EMBL/GenBank/DDBJ databases">
        <authorList>
            <consortium name="Pathogen Informatics"/>
            <person name="Doyle S."/>
        </authorList>
    </citation>
    <scope>NUCLEOTIDE SEQUENCE [LARGE SCALE GENOMIC DNA]</scope>
    <source>
        <strain evidence="5 6">NCTC11647</strain>
    </source>
</reference>
<dbReference type="FunFam" id="1.10.10.60:FF:000132">
    <property type="entry name" value="AraC family transcriptional regulator"/>
    <property type="match status" value="1"/>
</dbReference>
<keyword evidence="4" id="KW-0804">Transcription</keyword>
<dbReference type="SUPFAM" id="SSF46689">
    <property type="entry name" value="Homeodomain-like"/>
    <property type="match status" value="1"/>
</dbReference>
<dbReference type="RefSeq" id="WP_005304420.1">
    <property type="nucleotide sequence ID" value="NZ_JBPASG010000025.1"/>
</dbReference>
<keyword evidence="3" id="KW-0238">DNA-binding</keyword>
<dbReference type="PROSITE" id="PS00041">
    <property type="entry name" value="HTH_ARAC_FAMILY_1"/>
    <property type="match status" value="1"/>
</dbReference>
<sequence>MALIDHQTTFDLNLIDNQIVGIAAQVGRHDSGLHKHNKDQLLYAPFGCMNITLDSQKLLLPPTRAAWIPANTIHCAKMTNVVEYRSIYFDTALTQDLKLSLKTVEVNPLLQALIERMAFWSWEKPFVEMTNTYRLFLDELVEAKEQTLALPLPQDRRLQLWLEKLNQHDQPIDNLAQLSLKIGASSKTISRIFSNETGMSFQEWRQQWRLIQAIEKLTAGYQVNDVAYQLGFSSDSAFIAFFKQQTGTTPLKYLS</sequence>
<protein>
    <submittedName>
        <fullName evidence="5">HTH-type transcriptional repressor of iron proteins A</fullName>
    </submittedName>
</protein>
<accession>A0A2T3QN58</accession>
<dbReference type="AlphaFoldDB" id="A0A2T3QN58"/>
<dbReference type="Proteomes" id="UP000251647">
    <property type="component" value="Unassembled WGS sequence"/>
</dbReference>
<evidence type="ECO:0000256" key="4">
    <source>
        <dbReference type="ARBA" id="ARBA00023163"/>
    </source>
</evidence>
<dbReference type="InterPro" id="IPR020449">
    <property type="entry name" value="Tscrpt_reg_AraC-type_HTH"/>
</dbReference>
<evidence type="ECO:0000313" key="5">
    <source>
        <dbReference type="EMBL" id="SPY44552.1"/>
    </source>
</evidence>
<keyword evidence="2" id="KW-0805">Transcription regulation</keyword>
<evidence type="ECO:0000256" key="2">
    <source>
        <dbReference type="ARBA" id="ARBA00023015"/>
    </source>
</evidence>
<dbReference type="EMBL" id="UATL01000005">
    <property type="protein sequence ID" value="SPY44552.1"/>
    <property type="molecule type" value="Genomic_DNA"/>
</dbReference>
<dbReference type="GO" id="GO:0003700">
    <property type="term" value="F:DNA-binding transcription factor activity"/>
    <property type="evidence" value="ECO:0007669"/>
    <property type="project" value="InterPro"/>
</dbReference>
<dbReference type="OrthoDB" id="5949386at2"/>
<dbReference type="CDD" id="cd06124">
    <property type="entry name" value="cupin_NimR-like_N"/>
    <property type="match status" value="1"/>
</dbReference>
<dbReference type="SMART" id="SM00342">
    <property type="entry name" value="HTH_ARAC"/>
    <property type="match status" value="1"/>
</dbReference>
<evidence type="ECO:0000256" key="3">
    <source>
        <dbReference type="ARBA" id="ARBA00023125"/>
    </source>
</evidence>
<dbReference type="PANTHER" id="PTHR11019:SF159">
    <property type="entry name" value="TRANSCRIPTIONAL REGULATOR-RELATED"/>
    <property type="match status" value="1"/>
</dbReference>
<dbReference type="PROSITE" id="PS01124">
    <property type="entry name" value="HTH_ARAC_FAMILY_2"/>
    <property type="match status" value="1"/>
</dbReference>
<dbReference type="Gene3D" id="1.10.10.60">
    <property type="entry name" value="Homeodomain-like"/>
    <property type="match status" value="1"/>
</dbReference>
<dbReference type="InterPro" id="IPR009057">
    <property type="entry name" value="Homeodomain-like_sf"/>
</dbReference>
<dbReference type="PRINTS" id="PR00032">
    <property type="entry name" value="HTHARAC"/>
</dbReference>